<dbReference type="PANTHER" id="PTHR33608:SF12">
    <property type="entry name" value="DUF58 DOMAIN-CONTAINING PROTEIN"/>
    <property type="match status" value="1"/>
</dbReference>
<dbReference type="InterPro" id="IPR036465">
    <property type="entry name" value="vWFA_dom_sf"/>
</dbReference>
<name>A0A6M3HYA3_9GAMM</name>
<dbReference type="SUPFAM" id="SSF53300">
    <property type="entry name" value="vWA-like"/>
    <property type="match status" value="1"/>
</dbReference>
<sequence>MKSYKGVKPDINELLNYRYQAKTLKLFANQKVNNVNAGNSLSKAKGRGMDFDEVRHYQAGDDIRLMNWSLTARLGKPYTKVYHEERERRVYFVLDQCNTMKFGTRECFKSVKAANILALIGFGALEAHEKVGGMVFDNNGYNFYPAKQDKSSLVKMFNFTVAEEVEYQTKSEGGLATVLKFLYSKVRSNSVIILISDFTEFDSHAQQYLKLLAKKNQIINIFTYDPIEKALPALDLYYFSDGKEKFVLDAASKKQNQMYQDIYSARYSAIKDYSHKYRMGFVQIATNDDLVKTINHGIVNYAK</sequence>
<evidence type="ECO:0000313" key="2">
    <source>
        <dbReference type="EMBL" id="QIV95242.1"/>
    </source>
</evidence>
<dbReference type="Gene3D" id="3.40.50.410">
    <property type="entry name" value="von Willebrand factor, type A domain"/>
    <property type="match status" value="1"/>
</dbReference>
<evidence type="ECO:0000313" key="3">
    <source>
        <dbReference type="Proteomes" id="UP000503320"/>
    </source>
</evidence>
<reference evidence="2 3" key="1">
    <citation type="submission" date="2019-03" db="EMBL/GenBank/DDBJ databases">
        <title>Complete Genome Sequence of Allofrancisella frigidaquae Strain SYSU 10HL1970 Isolated from Water-Cooling Systems in China.</title>
        <authorList>
            <person name="Ohrman C."/>
            <person name="Uneklint I."/>
            <person name="Sjodin A."/>
        </authorList>
    </citation>
    <scope>NUCLEOTIDE SEQUENCE [LARGE SCALE GENOMIC DNA]</scope>
    <source>
        <strain evidence="2 3">SYSU 10HL1970</strain>
    </source>
</reference>
<accession>A0A6M3HYA3</accession>
<dbReference type="Proteomes" id="UP000503320">
    <property type="component" value="Chromosome"/>
</dbReference>
<dbReference type="RefSeq" id="WP_172107199.1">
    <property type="nucleotide sequence ID" value="NZ_CP038017.1"/>
</dbReference>
<dbReference type="InterPro" id="IPR002881">
    <property type="entry name" value="DUF58"/>
</dbReference>
<dbReference type="Pfam" id="PF01882">
    <property type="entry name" value="DUF58"/>
    <property type="match status" value="1"/>
</dbReference>
<protein>
    <submittedName>
        <fullName evidence="2">DUF58 domain-containing protein</fullName>
    </submittedName>
</protein>
<gene>
    <name evidence="2" type="ORF">E3E15_07730</name>
</gene>
<organism evidence="2 3">
    <name type="scientific">Allofrancisella frigidaquae</name>
    <dbReference type="NCBI Taxonomy" id="1085644"/>
    <lineage>
        <taxon>Bacteria</taxon>
        <taxon>Pseudomonadati</taxon>
        <taxon>Pseudomonadota</taxon>
        <taxon>Gammaproteobacteria</taxon>
        <taxon>Thiotrichales</taxon>
        <taxon>Francisellaceae</taxon>
        <taxon>Allofrancisella</taxon>
    </lineage>
</organism>
<dbReference type="KEGG" id="afri:E3E15_07730"/>
<dbReference type="AlphaFoldDB" id="A0A6M3HYA3"/>
<evidence type="ECO:0000259" key="1">
    <source>
        <dbReference type="Pfam" id="PF01882"/>
    </source>
</evidence>
<dbReference type="EMBL" id="CP038017">
    <property type="protein sequence ID" value="QIV95242.1"/>
    <property type="molecule type" value="Genomic_DNA"/>
</dbReference>
<feature type="domain" description="DUF58" evidence="1">
    <location>
        <begin position="53"/>
        <end position="252"/>
    </location>
</feature>
<proteinExistence type="predicted"/>
<dbReference type="PANTHER" id="PTHR33608">
    <property type="entry name" value="BLL2464 PROTEIN"/>
    <property type="match status" value="1"/>
</dbReference>
<keyword evidence="3" id="KW-1185">Reference proteome</keyword>